<name>A0A5B7F8P1_PORTR</name>
<sequence length="92" mass="10152">MVASSEGQHKARLWNKLPKCPVTCAASLRWALGHVARGERFRCYWTQIHMPFFRLLPPSIHTSTLPTAPGTASASSVNMTRLSLPLPSPNLV</sequence>
<keyword evidence="2" id="KW-1185">Reference proteome</keyword>
<comment type="caution">
    <text evidence="1">The sequence shown here is derived from an EMBL/GenBank/DDBJ whole genome shotgun (WGS) entry which is preliminary data.</text>
</comment>
<protein>
    <submittedName>
        <fullName evidence="1">Uncharacterized protein</fullName>
    </submittedName>
</protein>
<organism evidence="1 2">
    <name type="scientific">Portunus trituberculatus</name>
    <name type="common">Swimming crab</name>
    <name type="synonym">Neptunus trituberculatus</name>
    <dbReference type="NCBI Taxonomy" id="210409"/>
    <lineage>
        <taxon>Eukaryota</taxon>
        <taxon>Metazoa</taxon>
        <taxon>Ecdysozoa</taxon>
        <taxon>Arthropoda</taxon>
        <taxon>Crustacea</taxon>
        <taxon>Multicrustacea</taxon>
        <taxon>Malacostraca</taxon>
        <taxon>Eumalacostraca</taxon>
        <taxon>Eucarida</taxon>
        <taxon>Decapoda</taxon>
        <taxon>Pleocyemata</taxon>
        <taxon>Brachyura</taxon>
        <taxon>Eubrachyura</taxon>
        <taxon>Portunoidea</taxon>
        <taxon>Portunidae</taxon>
        <taxon>Portuninae</taxon>
        <taxon>Portunus</taxon>
    </lineage>
</organism>
<dbReference type="EMBL" id="VSRR010005571">
    <property type="protein sequence ID" value="MPC42792.1"/>
    <property type="molecule type" value="Genomic_DNA"/>
</dbReference>
<evidence type="ECO:0000313" key="1">
    <source>
        <dbReference type="EMBL" id="MPC42792.1"/>
    </source>
</evidence>
<evidence type="ECO:0000313" key="2">
    <source>
        <dbReference type="Proteomes" id="UP000324222"/>
    </source>
</evidence>
<proteinExistence type="predicted"/>
<dbReference type="Proteomes" id="UP000324222">
    <property type="component" value="Unassembled WGS sequence"/>
</dbReference>
<dbReference type="AlphaFoldDB" id="A0A5B7F8P1"/>
<gene>
    <name evidence="1" type="ORF">E2C01_036423</name>
</gene>
<accession>A0A5B7F8P1</accession>
<reference evidence="1 2" key="1">
    <citation type="submission" date="2019-05" db="EMBL/GenBank/DDBJ databases">
        <title>Another draft genome of Portunus trituberculatus and its Hox gene families provides insights of decapod evolution.</title>
        <authorList>
            <person name="Jeong J.-H."/>
            <person name="Song I."/>
            <person name="Kim S."/>
            <person name="Choi T."/>
            <person name="Kim D."/>
            <person name="Ryu S."/>
            <person name="Kim W."/>
        </authorList>
    </citation>
    <scope>NUCLEOTIDE SEQUENCE [LARGE SCALE GENOMIC DNA]</scope>
    <source>
        <tissue evidence="1">Muscle</tissue>
    </source>
</reference>